<keyword evidence="4" id="KW-1185">Reference proteome</keyword>
<gene>
    <name evidence="3" type="ORF">KZH69_13890</name>
</gene>
<comment type="caution">
    <text evidence="3">The sequence shown here is derived from an EMBL/GenBank/DDBJ whole genome shotgun (WGS) entry which is preliminary data.</text>
</comment>
<dbReference type="EMBL" id="JAHWYN010000012">
    <property type="protein sequence ID" value="MBW4361579.1"/>
    <property type="molecule type" value="Genomic_DNA"/>
</dbReference>
<dbReference type="RefSeq" id="WP_219318076.1">
    <property type="nucleotide sequence ID" value="NZ_JAHWYN010000012.1"/>
</dbReference>
<protein>
    <submittedName>
        <fullName evidence="3">DUF2326 domain-containing protein</fullName>
    </submittedName>
</protein>
<feature type="domain" description="DUF2326" evidence="2">
    <location>
        <begin position="426"/>
        <end position="567"/>
    </location>
</feature>
<organism evidence="3 4">
    <name type="scientific">Flavobacterium taihuense</name>
    <dbReference type="NCBI Taxonomy" id="2857508"/>
    <lineage>
        <taxon>Bacteria</taxon>
        <taxon>Pseudomonadati</taxon>
        <taxon>Bacteroidota</taxon>
        <taxon>Flavobacteriia</taxon>
        <taxon>Flavobacteriales</taxon>
        <taxon>Flavobacteriaceae</taxon>
        <taxon>Flavobacterium</taxon>
    </lineage>
</organism>
<dbReference type="Pfam" id="PF10088">
    <property type="entry name" value="DUF2326"/>
    <property type="match status" value="1"/>
</dbReference>
<sequence length="573" mass="66875">MRLIELRANKKSFHTVTFNPNGITVIAAIKETEDQKKTYNSVGKSLTIALIHFCLGSNSNKEFLKLEDWIFTLDFKIGSEEFTSVRSTINQKEIELNGEKYTLKEFNKILEEKLFRIKENTKYVTFRSLIPRFIRYGEDGYISNDRYIKKENPLATLLNNAFLLGLDTDLILKKADLREKELNISKLKAQLNNPEFKAIFGTENKKDLEIKIVELETLINRYKKSIEEFVIAEDYNSIRKEADKISYDLKNLKNKASKLQIAISNIDKSLEIQPDISKEQIIQLYENAKFELGEMVIKKLAELEQFNSQILDNRKRKLIQEKRDFEFQLLEISKTISVLGSQEDEKLQYLNSTGALDDYTKLNQALSDNEKKLHSLLQYKKLESDYKLFVEENKKDFTNENIITAKYIEQVDDLIKENIILFKYFVEKFYSEKNSGITILNNEGKNATRFDIKAKIQDDAGNAVKEVKIFCYDWTILKGKHNHNLNFLFHDSKITGDMDTRQVKTMFEVANNECKLNDFQYIISLNQSVIESLKSEMTIEEHKELVTDRIKLILSDKSPEEKLLGIQIDLNYE</sequence>
<dbReference type="Proteomes" id="UP000812031">
    <property type="component" value="Unassembled WGS sequence"/>
</dbReference>
<evidence type="ECO:0000313" key="4">
    <source>
        <dbReference type="Proteomes" id="UP000812031"/>
    </source>
</evidence>
<feature type="coiled-coil region" evidence="1">
    <location>
        <begin position="205"/>
        <end position="269"/>
    </location>
</feature>
<evidence type="ECO:0000259" key="2">
    <source>
        <dbReference type="Pfam" id="PF10088"/>
    </source>
</evidence>
<name>A0ABS6Y0C3_9FLAO</name>
<accession>A0ABS6Y0C3</accession>
<dbReference type="InterPro" id="IPR018760">
    <property type="entry name" value="DUF2326"/>
</dbReference>
<reference evidence="3 4" key="1">
    <citation type="submission" date="2021-07" db="EMBL/GenBank/DDBJ databases">
        <title>Flavobacterium sp. nov. isolated from sediment on the Taihu Lake.</title>
        <authorList>
            <person name="Qu J.-H."/>
        </authorList>
    </citation>
    <scope>NUCLEOTIDE SEQUENCE [LARGE SCALE GENOMIC DNA]</scope>
    <source>
        <strain evidence="3 4">NAS39</strain>
    </source>
</reference>
<keyword evidence="1" id="KW-0175">Coiled coil</keyword>
<proteinExistence type="predicted"/>
<evidence type="ECO:0000313" key="3">
    <source>
        <dbReference type="EMBL" id="MBW4361579.1"/>
    </source>
</evidence>
<evidence type="ECO:0000256" key="1">
    <source>
        <dbReference type="SAM" id="Coils"/>
    </source>
</evidence>